<accession>A0A8J4TLP2</accession>
<evidence type="ECO:0008006" key="3">
    <source>
        <dbReference type="Google" id="ProtNLM"/>
    </source>
</evidence>
<reference evidence="1" key="1">
    <citation type="submission" date="2020-07" db="EMBL/GenBank/DDBJ databases">
        <title>Clarias magur genome sequencing, assembly and annotation.</title>
        <authorList>
            <person name="Kushwaha B."/>
            <person name="Kumar R."/>
            <person name="Das P."/>
            <person name="Joshi C.G."/>
            <person name="Kumar D."/>
            <person name="Nagpure N.S."/>
            <person name="Pandey M."/>
            <person name="Agarwal S."/>
            <person name="Srivastava S."/>
            <person name="Singh M."/>
            <person name="Sahoo L."/>
            <person name="Jayasankar P."/>
            <person name="Meher P.K."/>
            <person name="Koringa P.G."/>
            <person name="Iquebal M.A."/>
            <person name="Das S.P."/>
            <person name="Bit A."/>
            <person name="Patnaik S."/>
            <person name="Patel N."/>
            <person name="Shah T.M."/>
            <person name="Hinsu A."/>
            <person name="Jena J.K."/>
        </authorList>
    </citation>
    <scope>NUCLEOTIDE SEQUENCE</scope>
    <source>
        <strain evidence="1">CIFAMagur01</strain>
        <tissue evidence="1">Testis</tissue>
    </source>
</reference>
<organism evidence="1 2">
    <name type="scientific">Clarias magur</name>
    <name type="common">Asian catfish</name>
    <name type="synonym">Macropteronotus magur</name>
    <dbReference type="NCBI Taxonomy" id="1594786"/>
    <lineage>
        <taxon>Eukaryota</taxon>
        <taxon>Metazoa</taxon>
        <taxon>Chordata</taxon>
        <taxon>Craniata</taxon>
        <taxon>Vertebrata</taxon>
        <taxon>Euteleostomi</taxon>
        <taxon>Actinopterygii</taxon>
        <taxon>Neopterygii</taxon>
        <taxon>Teleostei</taxon>
        <taxon>Ostariophysi</taxon>
        <taxon>Siluriformes</taxon>
        <taxon>Clariidae</taxon>
        <taxon>Clarias</taxon>
    </lineage>
</organism>
<dbReference type="Proteomes" id="UP000727407">
    <property type="component" value="Unassembled WGS sequence"/>
</dbReference>
<name>A0A8J4TLP2_CLAMG</name>
<evidence type="ECO:0000313" key="2">
    <source>
        <dbReference type="Proteomes" id="UP000727407"/>
    </source>
</evidence>
<comment type="caution">
    <text evidence="1">The sequence shown here is derived from an EMBL/GenBank/DDBJ whole genome shotgun (WGS) entry which is preliminary data.</text>
</comment>
<dbReference type="AlphaFoldDB" id="A0A8J4TLP2"/>
<evidence type="ECO:0000313" key="1">
    <source>
        <dbReference type="EMBL" id="KAF5897505.1"/>
    </source>
</evidence>
<keyword evidence="2" id="KW-1185">Reference proteome</keyword>
<sequence length="59" mass="6241">MITALIDPGSDQNLFSASKIKHLDLPTTTLETLLAVLALDGTPLPAITQKTVPVTLRVS</sequence>
<gene>
    <name evidence="1" type="ORF">DAT39_012771</name>
</gene>
<feature type="non-terminal residue" evidence="1">
    <location>
        <position position="59"/>
    </location>
</feature>
<proteinExistence type="predicted"/>
<protein>
    <recommendedName>
        <fullName evidence="3">Peptidase A2 domain-containing protein</fullName>
    </recommendedName>
</protein>
<dbReference type="EMBL" id="QNUK01000232">
    <property type="protein sequence ID" value="KAF5897505.1"/>
    <property type="molecule type" value="Genomic_DNA"/>
</dbReference>